<accession>A0A8S3I6E8</accession>
<feature type="domain" description="Band 3 cytoplasmic" evidence="2">
    <location>
        <begin position="34"/>
        <end position="156"/>
    </location>
</feature>
<dbReference type="Pfam" id="PF07565">
    <property type="entry name" value="Band_3_cyto"/>
    <property type="match status" value="1"/>
</dbReference>
<protein>
    <recommendedName>
        <fullName evidence="2">Band 3 cytoplasmic domain-containing protein</fullName>
    </recommendedName>
</protein>
<dbReference type="Gene3D" id="3.40.930.10">
    <property type="entry name" value="Mannitol-specific EII, Chain A"/>
    <property type="match status" value="1"/>
</dbReference>
<name>A0A8S3I6E8_9BILA</name>
<feature type="compositionally biased region" description="Basic and acidic residues" evidence="1">
    <location>
        <begin position="167"/>
        <end position="182"/>
    </location>
</feature>
<dbReference type="GO" id="GO:0005886">
    <property type="term" value="C:plasma membrane"/>
    <property type="evidence" value="ECO:0007669"/>
    <property type="project" value="TreeGrafter"/>
</dbReference>
<evidence type="ECO:0000259" key="2">
    <source>
        <dbReference type="Pfam" id="PF07565"/>
    </source>
</evidence>
<dbReference type="EMBL" id="CAJOBH010240961">
    <property type="protein sequence ID" value="CAF5109115.1"/>
    <property type="molecule type" value="Genomic_DNA"/>
</dbReference>
<reference evidence="4" key="1">
    <citation type="submission" date="2021-02" db="EMBL/GenBank/DDBJ databases">
        <authorList>
            <person name="Nowell W R."/>
        </authorList>
    </citation>
    <scope>NUCLEOTIDE SEQUENCE</scope>
</reference>
<dbReference type="GO" id="GO:0005452">
    <property type="term" value="F:solute:inorganic anion antiporter activity"/>
    <property type="evidence" value="ECO:0007669"/>
    <property type="project" value="InterPro"/>
</dbReference>
<dbReference type="GO" id="GO:0051453">
    <property type="term" value="P:regulation of intracellular pH"/>
    <property type="evidence" value="ECO:0007669"/>
    <property type="project" value="TreeGrafter"/>
</dbReference>
<evidence type="ECO:0000256" key="1">
    <source>
        <dbReference type="SAM" id="MobiDB-lite"/>
    </source>
</evidence>
<dbReference type="Proteomes" id="UP000681967">
    <property type="component" value="Unassembled WGS sequence"/>
</dbReference>
<dbReference type="InterPro" id="IPR003020">
    <property type="entry name" value="HCO3_transpt_euk"/>
</dbReference>
<gene>
    <name evidence="3" type="ORF">BYL167_LOCUS65423</name>
    <name evidence="4" type="ORF">GIL414_LOCUS74505</name>
</gene>
<feature type="region of interest" description="Disordered" evidence="1">
    <location>
        <begin position="159"/>
        <end position="201"/>
    </location>
</feature>
<dbReference type="PANTHER" id="PTHR11453:SF36">
    <property type="entry name" value="ANION EXCHANGE PROTEIN"/>
    <property type="match status" value="1"/>
</dbReference>
<evidence type="ECO:0000313" key="3">
    <source>
        <dbReference type="EMBL" id="CAF5109115.1"/>
    </source>
</evidence>
<dbReference type="GO" id="GO:0008509">
    <property type="term" value="F:monoatomic anion transmembrane transporter activity"/>
    <property type="evidence" value="ECO:0007669"/>
    <property type="project" value="InterPro"/>
</dbReference>
<dbReference type="Proteomes" id="UP000681720">
    <property type="component" value="Unassembled WGS sequence"/>
</dbReference>
<dbReference type="EMBL" id="CAJOBJ010340990">
    <property type="protein sequence ID" value="CAF5195016.1"/>
    <property type="molecule type" value="Genomic_DNA"/>
</dbReference>
<proteinExistence type="predicted"/>
<dbReference type="InterPro" id="IPR016152">
    <property type="entry name" value="PTrfase/Anion_transptr"/>
</dbReference>
<sequence length="201" mass="22800">MIQDMSAPHLISKPSSHDIALDELDETNTAVVTPSAKDYNTKLQRKLSRKTEGASILICPVTFVRQSTIVVVRLESALELLGMLEIKLYSRFLVLLIGPEENEKQLLQVGRTMATILTDDICREFAYTSKDSTDIMSMMDRFMQDTYVIPPSEWDPTIRIEPPSKYMSKEQRQQAPEEKAAQTEEIDLTPHADPNLKASKR</sequence>
<dbReference type="PRINTS" id="PR01232">
    <property type="entry name" value="NAHCO3TRSPRT"/>
</dbReference>
<dbReference type="PANTHER" id="PTHR11453">
    <property type="entry name" value="ANION EXCHANGE PROTEIN"/>
    <property type="match status" value="1"/>
</dbReference>
<dbReference type="InterPro" id="IPR003024">
    <property type="entry name" value="Na/HCO3_transpt"/>
</dbReference>
<organism evidence="4 5">
    <name type="scientific">Rotaria magnacalcarata</name>
    <dbReference type="NCBI Taxonomy" id="392030"/>
    <lineage>
        <taxon>Eukaryota</taxon>
        <taxon>Metazoa</taxon>
        <taxon>Spiralia</taxon>
        <taxon>Gnathifera</taxon>
        <taxon>Rotifera</taxon>
        <taxon>Eurotatoria</taxon>
        <taxon>Bdelloidea</taxon>
        <taxon>Philodinida</taxon>
        <taxon>Philodinidae</taxon>
        <taxon>Rotaria</taxon>
    </lineage>
</organism>
<dbReference type="InterPro" id="IPR013769">
    <property type="entry name" value="Band3_cytoplasmic_dom"/>
</dbReference>
<comment type="caution">
    <text evidence="4">The sequence shown here is derived from an EMBL/GenBank/DDBJ whole genome shotgun (WGS) entry which is preliminary data.</text>
</comment>
<dbReference type="SUPFAM" id="SSF55804">
    <property type="entry name" value="Phoshotransferase/anion transport protein"/>
    <property type="match status" value="1"/>
</dbReference>
<dbReference type="AlphaFoldDB" id="A0A8S3I6E8"/>
<dbReference type="GO" id="GO:0008510">
    <property type="term" value="F:sodium:bicarbonate symporter activity"/>
    <property type="evidence" value="ECO:0007669"/>
    <property type="project" value="TreeGrafter"/>
</dbReference>
<evidence type="ECO:0000313" key="4">
    <source>
        <dbReference type="EMBL" id="CAF5195016.1"/>
    </source>
</evidence>
<evidence type="ECO:0000313" key="5">
    <source>
        <dbReference type="Proteomes" id="UP000681720"/>
    </source>
</evidence>